<sequence length="63" mass="7123">MHRFSALIIEFYGEFQSRFPARLEFQSMGVARNQRDCGVFDALRQMADLSVASEPGQDEAVPV</sequence>
<proteinExistence type="predicted"/>
<keyword evidence="2" id="KW-1185">Reference proteome</keyword>
<comment type="caution">
    <text evidence="1">The sequence shown here is derived from an EMBL/GenBank/DDBJ whole genome shotgun (WGS) entry which is preliminary data.</text>
</comment>
<accession>A0ABW2BG93</accession>
<reference evidence="2" key="1">
    <citation type="journal article" date="2019" name="Int. J. Syst. Evol. Microbiol.">
        <title>The Global Catalogue of Microorganisms (GCM) 10K type strain sequencing project: providing services to taxonomists for standard genome sequencing and annotation.</title>
        <authorList>
            <consortium name="The Broad Institute Genomics Platform"/>
            <consortium name="The Broad Institute Genome Sequencing Center for Infectious Disease"/>
            <person name="Wu L."/>
            <person name="Ma J."/>
        </authorList>
    </citation>
    <scope>NUCLEOTIDE SEQUENCE [LARGE SCALE GENOMIC DNA]</scope>
    <source>
        <strain evidence="2">CCUG 48316</strain>
    </source>
</reference>
<gene>
    <name evidence="1" type="ORF">ACFQE0_07165</name>
</gene>
<evidence type="ECO:0000313" key="2">
    <source>
        <dbReference type="Proteomes" id="UP001596292"/>
    </source>
</evidence>
<dbReference type="Proteomes" id="UP001596292">
    <property type="component" value="Unassembled WGS sequence"/>
</dbReference>
<name>A0ABW2BG93_9HYPH</name>
<dbReference type="RefSeq" id="WP_378968359.1">
    <property type="nucleotide sequence ID" value="NZ_JBHSWN010000001.1"/>
</dbReference>
<evidence type="ECO:0000313" key="1">
    <source>
        <dbReference type="EMBL" id="MFC6789418.1"/>
    </source>
</evidence>
<protein>
    <submittedName>
        <fullName evidence="1">Uncharacterized protein</fullName>
    </submittedName>
</protein>
<organism evidence="1 2">
    <name type="scientific">Methylobacterium komagatae</name>
    <dbReference type="NCBI Taxonomy" id="374425"/>
    <lineage>
        <taxon>Bacteria</taxon>
        <taxon>Pseudomonadati</taxon>
        <taxon>Pseudomonadota</taxon>
        <taxon>Alphaproteobacteria</taxon>
        <taxon>Hyphomicrobiales</taxon>
        <taxon>Methylobacteriaceae</taxon>
        <taxon>Methylobacterium</taxon>
    </lineage>
</organism>
<dbReference type="EMBL" id="JBHSWN010000001">
    <property type="protein sequence ID" value="MFC6789418.1"/>
    <property type="molecule type" value="Genomic_DNA"/>
</dbReference>